<organism evidence="5 6">
    <name type="scientific">Lasallia pustulata</name>
    <dbReference type="NCBI Taxonomy" id="136370"/>
    <lineage>
        <taxon>Eukaryota</taxon>
        <taxon>Fungi</taxon>
        <taxon>Dikarya</taxon>
        <taxon>Ascomycota</taxon>
        <taxon>Pezizomycotina</taxon>
        <taxon>Lecanoromycetes</taxon>
        <taxon>OSLEUM clade</taxon>
        <taxon>Umbilicariomycetidae</taxon>
        <taxon>Umbilicariales</taxon>
        <taxon>Umbilicariaceae</taxon>
        <taxon>Lasallia</taxon>
    </lineage>
</organism>
<keyword evidence="1" id="KW-0175">Coiled coil</keyword>
<dbReference type="PANTHER" id="PTHR15715:SF46">
    <property type="entry name" value="TO VACUOLE TARGETING VPS64, PUTATIVE (AFU_ORTHOLOGUE AFUA_2G02420)-RELATED"/>
    <property type="match status" value="1"/>
</dbReference>
<feature type="compositionally biased region" description="Basic and acidic residues" evidence="2">
    <location>
        <begin position="537"/>
        <end position="554"/>
    </location>
</feature>
<dbReference type="InterPro" id="IPR000253">
    <property type="entry name" value="FHA_dom"/>
</dbReference>
<dbReference type="GO" id="GO:0005737">
    <property type="term" value="C:cytoplasm"/>
    <property type="evidence" value="ECO:0007669"/>
    <property type="project" value="TreeGrafter"/>
</dbReference>
<keyword evidence="3" id="KW-0812">Transmembrane</keyword>
<dbReference type="Gene3D" id="2.60.200.20">
    <property type="match status" value="1"/>
</dbReference>
<feature type="region of interest" description="Disordered" evidence="2">
    <location>
        <begin position="679"/>
        <end position="718"/>
    </location>
</feature>
<evidence type="ECO:0000259" key="4">
    <source>
        <dbReference type="PROSITE" id="PS50006"/>
    </source>
</evidence>
<protein>
    <recommendedName>
        <fullName evidence="4">FHA domain-containing protein</fullName>
    </recommendedName>
</protein>
<evidence type="ECO:0000256" key="2">
    <source>
        <dbReference type="SAM" id="MobiDB-lite"/>
    </source>
</evidence>
<dbReference type="OrthoDB" id="687730at2759"/>
<dbReference type="PROSITE" id="PS50006">
    <property type="entry name" value="FHA_DOMAIN"/>
    <property type="match status" value="1"/>
</dbReference>
<feature type="compositionally biased region" description="Basic and acidic residues" evidence="2">
    <location>
        <begin position="419"/>
        <end position="430"/>
    </location>
</feature>
<dbReference type="SMART" id="SM00240">
    <property type="entry name" value="FHA"/>
    <property type="match status" value="1"/>
</dbReference>
<evidence type="ECO:0000256" key="3">
    <source>
        <dbReference type="SAM" id="Phobius"/>
    </source>
</evidence>
<feature type="region of interest" description="Disordered" evidence="2">
    <location>
        <begin position="1"/>
        <end position="162"/>
    </location>
</feature>
<dbReference type="Pfam" id="PF00498">
    <property type="entry name" value="FHA"/>
    <property type="match status" value="1"/>
</dbReference>
<feature type="compositionally biased region" description="Polar residues" evidence="2">
    <location>
        <begin position="110"/>
        <end position="131"/>
    </location>
</feature>
<reference evidence="5 6" key="1">
    <citation type="submission" date="2019-09" db="EMBL/GenBank/DDBJ databases">
        <title>The hologenome of the rock-dwelling lichen Lasallia pustulata.</title>
        <authorList>
            <person name="Greshake Tzovaras B."/>
            <person name="Segers F."/>
            <person name="Bicker A."/>
            <person name="Dal Grande F."/>
            <person name="Otte J."/>
            <person name="Hankeln T."/>
            <person name="Schmitt I."/>
            <person name="Ebersberger I."/>
        </authorList>
    </citation>
    <scope>NUCLEOTIDE SEQUENCE [LARGE SCALE GENOMIC DNA]</scope>
    <source>
        <strain evidence="5">A1-1</strain>
    </source>
</reference>
<feature type="compositionally biased region" description="Low complexity" evidence="2">
    <location>
        <begin position="48"/>
        <end position="77"/>
    </location>
</feature>
<evidence type="ECO:0000256" key="1">
    <source>
        <dbReference type="SAM" id="Coils"/>
    </source>
</evidence>
<evidence type="ECO:0000313" key="6">
    <source>
        <dbReference type="Proteomes" id="UP000324767"/>
    </source>
</evidence>
<feature type="compositionally biased region" description="Polar residues" evidence="2">
    <location>
        <begin position="469"/>
        <end position="506"/>
    </location>
</feature>
<dbReference type="PANTHER" id="PTHR15715">
    <property type="entry name" value="CENTROSOMAL PROTEIN OF 170 KDA"/>
    <property type="match status" value="1"/>
</dbReference>
<name>A0A5M8PGX7_9LECA</name>
<dbReference type="EMBL" id="VXIT01000014">
    <property type="protein sequence ID" value="KAA6408303.1"/>
    <property type="molecule type" value="Genomic_DNA"/>
</dbReference>
<feature type="compositionally biased region" description="Basic and acidic residues" evidence="2">
    <location>
        <begin position="563"/>
        <end position="591"/>
    </location>
</feature>
<keyword evidence="3" id="KW-1133">Transmembrane helix</keyword>
<feature type="region of interest" description="Disordered" evidence="2">
    <location>
        <begin position="410"/>
        <end position="506"/>
    </location>
</feature>
<dbReference type="CDD" id="cd22679">
    <property type="entry name" value="FHA_SLMAP"/>
    <property type="match status" value="1"/>
</dbReference>
<feature type="compositionally biased region" description="Pro residues" evidence="2">
    <location>
        <begin position="450"/>
        <end position="462"/>
    </location>
</feature>
<dbReference type="AlphaFoldDB" id="A0A5M8PGX7"/>
<feature type="domain" description="FHA" evidence="4">
    <location>
        <begin position="196"/>
        <end position="254"/>
    </location>
</feature>
<sequence length="805" mass="86242">MTAVASPPSFQPRLGWNPGNGGQGGLNSMTEEVSRMLMPRKTPQRANSSSSIASTSSTSSTSSVATTIPAVAPQTNGGPPPTNGDTGEWGARKKPTPRGLWPSMKAQPVSGISTTRPQPLPSATSGQSAASAMSAIHQPSPIVPSQNMLPSPISQNGIRPVAAGGQGENPAVLALLPMNGTFERKQITVPFFPEVLRIGRQTNPTKTVPTPVNGYFDSKVLSRQHAEVWADRNGKIWIRDVKSSNGTFVNGVRLSPENRDSEPHELREHDTLELGIDIVSEDQKSIVHHKVSAKVEHAGIYTNGTNVLDLNFGDIDPTNGGGLMGPPLNQQMAQNRARTGSAGSMGSNGRLSGPAIIAGSNLSAINQQRQMNYWLSPITIEQVVKKLTSELKQAKQQSQDLHRTSEFFGALLTQQPGDKVPKPTSDRSAEEPQINGHPVPPKLDPRSPFSQPPAPPPQQPLPEKPDAARTNQQDSFIQPSLKRTATEKSTLPMSSPTKPESSSQILSLVEALTSAKKEIDSQGDRVKQLEDLLRQERKARENAEERARRLEIHQPSHVGGDGTTDKPRNWPDSDEKHPQQWKDRSAPKDVADGEATDGSSTAAAAAGPDHPPPPQSPEDLHNETVAVDASTSRLQQKLDLMLAEMDEMKAHMERYKRRAEVAEEESDVARKTLAEMVESIRAGERRRGGGGSGDGSARSPIPDAASPTAPSEANADAAGQSVVQEVTAVFRSSGLPDCIKLDHADAELLHRAVGMALERRQSGERAEGRVRVAGGVGAPYASMIGVVLIGVGIMTWLNGWSKGER</sequence>
<feature type="compositionally biased region" description="Polar residues" evidence="2">
    <location>
        <begin position="143"/>
        <end position="157"/>
    </location>
</feature>
<accession>A0A5M8PGX7</accession>
<proteinExistence type="predicted"/>
<dbReference type="SUPFAM" id="SSF49879">
    <property type="entry name" value="SMAD/FHA domain"/>
    <property type="match status" value="1"/>
</dbReference>
<feature type="coiled-coil region" evidence="1">
    <location>
        <begin position="638"/>
        <end position="672"/>
    </location>
</feature>
<comment type="caution">
    <text evidence="5">The sequence shown here is derived from an EMBL/GenBank/DDBJ whole genome shotgun (WGS) entry which is preliminary data.</text>
</comment>
<gene>
    <name evidence="5" type="ORF">FRX48_08045</name>
</gene>
<evidence type="ECO:0000313" key="5">
    <source>
        <dbReference type="EMBL" id="KAA6408303.1"/>
    </source>
</evidence>
<feature type="region of interest" description="Disordered" evidence="2">
    <location>
        <begin position="537"/>
        <end position="633"/>
    </location>
</feature>
<feature type="compositionally biased region" description="Low complexity" evidence="2">
    <location>
        <begin position="596"/>
        <end position="608"/>
    </location>
</feature>
<dbReference type="InterPro" id="IPR008984">
    <property type="entry name" value="SMAD_FHA_dom_sf"/>
</dbReference>
<dbReference type="InterPro" id="IPR051176">
    <property type="entry name" value="Cent_Immune-Sig_Mod"/>
</dbReference>
<keyword evidence="3" id="KW-0472">Membrane</keyword>
<dbReference type="Proteomes" id="UP000324767">
    <property type="component" value="Unassembled WGS sequence"/>
</dbReference>
<feature type="transmembrane region" description="Helical" evidence="3">
    <location>
        <begin position="780"/>
        <end position="800"/>
    </location>
</feature>